<dbReference type="InterPro" id="IPR050469">
    <property type="entry name" value="Diguanylate_Cyclase"/>
</dbReference>
<dbReference type="EMBL" id="CP049801">
    <property type="protein sequence ID" value="QIO06115.1"/>
    <property type="molecule type" value="Genomic_DNA"/>
</dbReference>
<dbReference type="KEGG" id="asha:G8E00_09180"/>
<dbReference type="InterPro" id="IPR043128">
    <property type="entry name" value="Rev_trsase/Diguanyl_cyclase"/>
</dbReference>
<keyword evidence="4" id="KW-0472">Membrane</keyword>
<comment type="cofactor">
    <cofactor evidence="1">
        <name>Mg(2+)</name>
        <dbReference type="ChEBI" id="CHEBI:18420"/>
    </cofactor>
</comment>
<sequence length="389" mass="45209">MKSRSRRWVIKAIGDPVILNWSEIQKCILIFVFFLFIKVLWVSWHIYTLSTPEFYPFVNLEALRFHLKLEIIELFVFVFLIQYFNSSRNDQHAQQFLPYVCMIFSTTSLVFDSYSSGLLATGTIVNAMSFIYLIVVLFEKRVLFFAFCYSFCIFFFFIRSGMVTGEFQYAPIFNLANIGYPNFLNHFWLSSTIFFSVPPLAIGLFIFATILKQWHQRETYITELSEMDSLTGIYNRRVLTKHLLALDRNSNDIQSFAIILMDLDYFKKVNDTYGHLMGDRVLVKTAEILRSSLRATDFLGRYGGEEFLIIITNTKKEEILRLAERCRQALENYEHVVYQGQNKDQKISVTSSIGIAYVEQNMSAMQAVHAADLALYKAKANGRNQICFG</sequence>
<evidence type="ECO:0000259" key="5">
    <source>
        <dbReference type="PROSITE" id="PS50887"/>
    </source>
</evidence>
<organism evidence="6 7">
    <name type="scientific">Acinetobacter shaoyimingii</name>
    <dbReference type="NCBI Taxonomy" id="2715164"/>
    <lineage>
        <taxon>Bacteria</taxon>
        <taxon>Pseudomonadati</taxon>
        <taxon>Pseudomonadota</taxon>
        <taxon>Gammaproteobacteria</taxon>
        <taxon>Moraxellales</taxon>
        <taxon>Moraxellaceae</taxon>
        <taxon>Acinetobacter</taxon>
    </lineage>
</organism>
<dbReference type="AlphaFoldDB" id="A0A6G8RW53"/>
<evidence type="ECO:0000256" key="2">
    <source>
        <dbReference type="ARBA" id="ARBA00012528"/>
    </source>
</evidence>
<reference evidence="6 7" key="1">
    <citation type="submission" date="2020-03" db="EMBL/GenBank/DDBJ databases">
        <authorList>
            <person name="Zhu W."/>
        </authorList>
    </citation>
    <scope>NUCLEOTIDE SEQUENCE [LARGE SCALE GENOMIC DNA]</scope>
    <source>
        <strain evidence="6 7">323-1</strain>
    </source>
</reference>
<dbReference type="InterPro" id="IPR029787">
    <property type="entry name" value="Nucleotide_cyclase"/>
</dbReference>
<evidence type="ECO:0000256" key="4">
    <source>
        <dbReference type="SAM" id="Phobius"/>
    </source>
</evidence>
<protein>
    <recommendedName>
        <fullName evidence="2">diguanylate cyclase</fullName>
        <ecNumber evidence="2">2.7.7.65</ecNumber>
    </recommendedName>
</protein>
<dbReference type="PROSITE" id="PS50887">
    <property type="entry name" value="GGDEF"/>
    <property type="match status" value="1"/>
</dbReference>
<keyword evidence="4" id="KW-0812">Transmembrane</keyword>
<dbReference type="EC" id="2.7.7.65" evidence="2"/>
<keyword evidence="4" id="KW-1133">Transmembrane helix</keyword>
<dbReference type="FunFam" id="3.30.70.270:FF:000001">
    <property type="entry name" value="Diguanylate cyclase domain protein"/>
    <property type="match status" value="1"/>
</dbReference>
<accession>A0A6G8RW53</accession>
<dbReference type="GO" id="GO:0052621">
    <property type="term" value="F:diguanylate cyclase activity"/>
    <property type="evidence" value="ECO:0007669"/>
    <property type="project" value="UniProtKB-EC"/>
</dbReference>
<dbReference type="Pfam" id="PF00990">
    <property type="entry name" value="GGDEF"/>
    <property type="match status" value="1"/>
</dbReference>
<proteinExistence type="predicted"/>
<dbReference type="GO" id="GO:1902201">
    <property type="term" value="P:negative regulation of bacterial-type flagellum-dependent cell motility"/>
    <property type="evidence" value="ECO:0007669"/>
    <property type="project" value="TreeGrafter"/>
</dbReference>
<evidence type="ECO:0000256" key="1">
    <source>
        <dbReference type="ARBA" id="ARBA00001946"/>
    </source>
</evidence>
<evidence type="ECO:0000313" key="7">
    <source>
        <dbReference type="Proteomes" id="UP000502297"/>
    </source>
</evidence>
<dbReference type="Gene3D" id="3.30.70.270">
    <property type="match status" value="1"/>
</dbReference>
<dbReference type="SMART" id="SM00267">
    <property type="entry name" value="GGDEF"/>
    <property type="match status" value="1"/>
</dbReference>
<dbReference type="PANTHER" id="PTHR45138:SF9">
    <property type="entry name" value="DIGUANYLATE CYCLASE DGCM-RELATED"/>
    <property type="match status" value="1"/>
</dbReference>
<evidence type="ECO:0000256" key="3">
    <source>
        <dbReference type="ARBA" id="ARBA00034247"/>
    </source>
</evidence>
<dbReference type="PANTHER" id="PTHR45138">
    <property type="entry name" value="REGULATORY COMPONENTS OF SENSORY TRANSDUCTION SYSTEM"/>
    <property type="match status" value="1"/>
</dbReference>
<dbReference type="CDD" id="cd01949">
    <property type="entry name" value="GGDEF"/>
    <property type="match status" value="1"/>
</dbReference>
<dbReference type="InterPro" id="IPR000160">
    <property type="entry name" value="GGDEF_dom"/>
</dbReference>
<dbReference type="NCBIfam" id="TIGR00254">
    <property type="entry name" value="GGDEF"/>
    <property type="match status" value="1"/>
</dbReference>
<feature type="transmembrane region" description="Helical" evidence="4">
    <location>
        <begin position="142"/>
        <end position="162"/>
    </location>
</feature>
<name>A0A6G8RW53_9GAMM</name>
<feature type="transmembrane region" description="Helical" evidence="4">
    <location>
        <begin position="28"/>
        <end position="47"/>
    </location>
</feature>
<keyword evidence="7" id="KW-1185">Reference proteome</keyword>
<feature type="transmembrane region" description="Helical" evidence="4">
    <location>
        <begin position="67"/>
        <end position="84"/>
    </location>
</feature>
<dbReference type="RefSeq" id="WP_166223923.1">
    <property type="nucleotide sequence ID" value="NZ_CP049801.1"/>
</dbReference>
<dbReference type="SUPFAM" id="SSF55073">
    <property type="entry name" value="Nucleotide cyclase"/>
    <property type="match status" value="1"/>
</dbReference>
<feature type="transmembrane region" description="Helical" evidence="4">
    <location>
        <begin position="187"/>
        <end position="211"/>
    </location>
</feature>
<feature type="transmembrane region" description="Helical" evidence="4">
    <location>
        <begin position="96"/>
        <end position="111"/>
    </location>
</feature>
<feature type="domain" description="GGDEF" evidence="5">
    <location>
        <begin position="254"/>
        <end position="389"/>
    </location>
</feature>
<dbReference type="GO" id="GO:0043709">
    <property type="term" value="P:cell adhesion involved in single-species biofilm formation"/>
    <property type="evidence" value="ECO:0007669"/>
    <property type="project" value="TreeGrafter"/>
</dbReference>
<evidence type="ECO:0000313" key="6">
    <source>
        <dbReference type="EMBL" id="QIO06115.1"/>
    </source>
</evidence>
<comment type="catalytic activity">
    <reaction evidence="3">
        <text>2 GTP = 3',3'-c-di-GMP + 2 diphosphate</text>
        <dbReference type="Rhea" id="RHEA:24898"/>
        <dbReference type="ChEBI" id="CHEBI:33019"/>
        <dbReference type="ChEBI" id="CHEBI:37565"/>
        <dbReference type="ChEBI" id="CHEBI:58805"/>
        <dbReference type="EC" id="2.7.7.65"/>
    </reaction>
</comment>
<dbReference type="GO" id="GO:0005886">
    <property type="term" value="C:plasma membrane"/>
    <property type="evidence" value="ECO:0007669"/>
    <property type="project" value="TreeGrafter"/>
</dbReference>
<gene>
    <name evidence="6" type="ORF">G8E00_09180</name>
</gene>
<dbReference type="Proteomes" id="UP000502297">
    <property type="component" value="Chromosome"/>
</dbReference>
<feature type="transmembrane region" description="Helical" evidence="4">
    <location>
        <begin position="117"/>
        <end position="135"/>
    </location>
</feature>